<dbReference type="EMBL" id="JAYWIO010000001">
    <property type="protein sequence ID" value="KAK7291666.1"/>
    <property type="molecule type" value="Genomic_DNA"/>
</dbReference>
<sequence>MDLHVTLLFQDSHIDTTKRGPSELSKQSNQSPRVHIRRHQSLSKDQTVKNHSLRSLSCLSELSKLFPTLLPLTGRQKPLLSLYEVTHLTPHTSPHPSQHNTTQHTLSFQKP</sequence>
<evidence type="ECO:0000313" key="3">
    <source>
        <dbReference type="Proteomes" id="UP001372338"/>
    </source>
</evidence>
<keyword evidence="3" id="KW-1185">Reference proteome</keyword>
<reference evidence="2 3" key="1">
    <citation type="submission" date="2024-01" db="EMBL/GenBank/DDBJ databases">
        <title>The genomes of 5 underutilized Papilionoideae crops provide insights into root nodulation and disease resistanc.</title>
        <authorList>
            <person name="Yuan L."/>
        </authorList>
    </citation>
    <scope>NUCLEOTIDE SEQUENCE [LARGE SCALE GENOMIC DNA]</scope>
    <source>
        <strain evidence="2">ZHUSHIDOU_FW_LH</strain>
        <tissue evidence="2">Leaf</tissue>
    </source>
</reference>
<feature type="region of interest" description="Disordered" evidence="1">
    <location>
        <begin position="88"/>
        <end position="111"/>
    </location>
</feature>
<evidence type="ECO:0000256" key="1">
    <source>
        <dbReference type="SAM" id="MobiDB-lite"/>
    </source>
</evidence>
<comment type="caution">
    <text evidence="2">The sequence shown here is derived from an EMBL/GenBank/DDBJ whole genome shotgun (WGS) entry which is preliminary data.</text>
</comment>
<organism evidence="2 3">
    <name type="scientific">Crotalaria pallida</name>
    <name type="common">Smooth rattlebox</name>
    <name type="synonym">Crotalaria striata</name>
    <dbReference type="NCBI Taxonomy" id="3830"/>
    <lineage>
        <taxon>Eukaryota</taxon>
        <taxon>Viridiplantae</taxon>
        <taxon>Streptophyta</taxon>
        <taxon>Embryophyta</taxon>
        <taxon>Tracheophyta</taxon>
        <taxon>Spermatophyta</taxon>
        <taxon>Magnoliopsida</taxon>
        <taxon>eudicotyledons</taxon>
        <taxon>Gunneridae</taxon>
        <taxon>Pentapetalae</taxon>
        <taxon>rosids</taxon>
        <taxon>fabids</taxon>
        <taxon>Fabales</taxon>
        <taxon>Fabaceae</taxon>
        <taxon>Papilionoideae</taxon>
        <taxon>50 kb inversion clade</taxon>
        <taxon>genistoids sensu lato</taxon>
        <taxon>core genistoids</taxon>
        <taxon>Crotalarieae</taxon>
        <taxon>Crotalaria</taxon>
    </lineage>
</organism>
<name>A0AAN9PB74_CROPI</name>
<protein>
    <submittedName>
        <fullName evidence="2">Uncharacterized protein</fullName>
    </submittedName>
</protein>
<gene>
    <name evidence="2" type="ORF">RIF29_06988</name>
</gene>
<accession>A0AAN9PB74</accession>
<proteinExistence type="predicted"/>
<dbReference type="Proteomes" id="UP001372338">
    <property type="component" value="Unassembled WGS sequence"/>
</dbReference>
<evidence type="ECO:0000313" key="2">
    <source>
        <dbReference type="EMBL" id="KAK7291666.1"/>
    </source>
</evidence>
<feature type="compositionally biased region" description="Polar residues" evidence="1">
    <location>
        <begin position="89"/>
        <end position="111"/>
    </location>
</feature>
<feature type="region of interest" description="Disordered" evidence="1">
    <location>
        <begin position="14"/>
        <end position="49"/>
    </location>
</feature>
<dbReference type="AlphaFoldDB" id="A0AAN9PB74"/>